<gene>
    <name evidence="12" type="primary">epsF</name>
    <name evidence="12" type="ORF">CLCOL_04350</name>
</gene>
<sequence>MKTYKYKALDIKGKIIRGKYALKDERELFHIIHEKNLFLLNYKSTKSKVLFNQVTFKDIAIFCKQFSEILKSGINLSKGLDILCTQRLNSSIRDSLYSIKCDVENGKEIHSSLSNFPQIYPEFMIQMIKIGEYSGNLDNILSSLSEYYIEQYNIQKKIKTSLVYPLSVLISTIIIVLFLTLKILPNFISDISKTSDLSIDAESMMSIMNMNKVITFNTFKISFIIACILLLILYKKMNLTKVINHFKFEVPIISKVFLSIWEINIARSLNILIKSGIPIISALEIIRSSVDNDQIKDKISKVISNIRQGTNLSKALEKEVLFNDMFISMISIGEETGNLEDMIENAATIHKFDINETIHKISKLIEPITILIVGGIVACVIMKILIPIMNTLDSIESIY</sequence>
<evidence type="ECO:0000256" key="5">
    <source>
        <dbReference type="ARBA" id="ARBA00022519"/>
    </source>
</evidence>
<comment type="similarity">
    <text evidence="2 9">Belongs to the GSP F family.</text>
</comment>
<dbReference type="AlphaFoldDB" id="A0A151AQW8"/>
<comment type="caution">
    <text evidence="12">The sequence shown here is derived from an EMBL/GenBank/DDBJ whole genome shotgun (WGS) entry which is preliminary data.</text>
</comment>
<dbReference type="STRING" id="1121305.CLCOL_04350"/>
<feature type="domain" description="Type II secretion system protein GspF" evidence="11">
    <location>
        <begin position="62"/>
        <end position="185"/>
    </location>
</feature>
<dbReference type="EMBL" id="LTBB01000002">
    <property type="protein sequence ID" value="KYH29797.1"/>
    <property type="molecule type" value="Genomic_DNA"/>
</dbReference>
<evidence type="ECO:0000256" key="8">
    <source>
        <dbReference type="ARBA" id="ARBA00023136"/>
    </source>
</evidence>
<protein>
    <submittedName>
        <fullName evidence="12">Type II secretion system protein F</fullName>
    </submittedName>
</protein>
<organism evidence="12 13">
    <name type="scientific">Clostridium colicanis DSM 13634</name>
    <dbReference type="NCBI Taxonomy" id="1121305"/>
    <lineage>
        <taxon>Bacteria</taxon>
        <taxon>Bacillati</taxon>
        <taxon>Bacillota</taxon>
        <taxon>Clostridia</taxon>
        <taxon>Eubacteriales</taxon>
        <taxon>Clostridiaceae</taxon>
        <taxon>Clostridium</taxon>
    </lineage>
</organism>
<dbReference type="PANTHER" id="PTHR30012:SF0">
    <property type="entry name" value="TYPE II SECRETION SYSTEM PROTEIN F-RELATED"/>
    <property type="match status" value="1"/>
</dbReference>
<dbReference type="RefSeq" id="WP_061857368.1">
    <property type="nucleotide sequence ID" value="NZ_LTBB01000002.1"/>
</dbReference>
<proteinExistence type="inferred from homology"/>
<evidence type="ECO:0000256" key="3">
    <source>
        <dbReference type="ARBA" id="ARBA00022448"/>
    </source>
</evidence>
<evidence type="ECO:0000256" key="4">
    <source>
        <dbReference type="ARBA" id="ARBA00022475"/>
    </source>
</evidence>
<keyword evidence="3 9" id="KW-0813">Transport</keyword>
<dbReference type="Pfam" id="PF00482">
    <property type="entry name" value="T2SSF"/>
    <property type="match status" value="2"/>
</dbReference>
<feature type="domain" description="Type II secretion system protein GspF" evidence="11">
    <location>
        <begin position="266"/>
        <end position="387"/>
    </location>
</feature>
<evidence type="ECO:0000313" key="12">
    <source>
        <dbReference type="EMBL" id="KYH29797.1"/>
    </source>
</evidence>
<dbReference type="Proteomes" id="UP000075374">
    <property type="component" value="Unassembled WGS sequence"/>
</dbReference>
<evidence type="ECO:0000256" key="7">
    <source>
        <dbReference type="ARBA" id="ARBA00022989"/>
    </source>
</evidence>
<evidence type="ECO:0000259" key="11">
    <source>
        <dbReference type="Pfam" id="PF00482"/>
    </source>
</evidence>
<dbReference type="PATRIC" id="fig|1121305.3.peg.437"/>
<feature type="transmembrane region" description="Helical" evidence="10">
    <location>
        <begin position="368"/>
        <end position="389"/>
    </location>
</feature>
<keyword evidence="4" id="KW-1003">Cell membrane</keyword>
<keyword evidence="5" id="KW-0997">Cell inner membrane</keyword>
<dbReference type="PRINTS" id="PR00812">
    <property type="entry name" value="BCTERIALGSPF"/>
</dbReference>
<dbReference type="Gene3D" id="1.20.81.30">
    <property type="entry name" value="Type II secretion system (T2SS), domain F"/>
    <property type="match status" value="2"/>
</dbReference>
<evidence type="ECO:0000256" key="10">
    <source>
        <dbReference type="SAM" id="Phobius"/>
    </source>
</evidence>
<dbReference type="InterPro" id="IPR001992">
    <property type="entry name" value="T2SS_GspF/T4SS_PilC_CS"/>
</dbReference>
<dbReference type="InterPro" id="IPR003004">
    <property type="entry name" value="GspF/PilC"/>
</dbReference>
<feature type="transmembrane region" description="Helical" evidence="10">
    <location>
        <begin position="213"/>
        <end position="234"/>
    </location>
</feature>
<dbReference type="GO" id="GO:0005886">
    <property type="term" value="C:plasma membrane"/>
    <property type="evidence" value="ECO:0007669"/>
    <property type="project" value="UniProtKB-SubCell"/>
</dbReference>
<evidence type="ECO:0000313" key="13">
    <source>
        <dbReference type="Proteomes" id="UP000075374"/>
    </source>
</evidence>
<dbReference type="GO" id="GO:0009306">
    <property type="term" value="P:protein secretion"/>
    <property type="evidence" value="ECO:0007669"/>
    <property type="project" value="InterPro"/>
</dbReference>
<dbReference type="InterPro" id="IPR018076">
    <property type="entry name" value="T2SS_GspF_dom"/>
</dbReference>
<evidence type="ECO:0000256" key="6">
    <source>
        <dbReference type="ARBA" id="ARBA00022692"/>
    </source>
</evidence>
<feature type="transmembrane region" description="Helical" evidence="10">
    <location>
        <begin position="162"/>
        <end position="184"/>
    </location>
</feature>
<dbReference type="PANTHER" id="PTHR30012">
    <property type="entry name" value="GENERAL SECRETION PATHWAY PROTEIN"/>
    <property type="match status" value="1"/>
</dbReference>
<evidence type="ECO:0000256" key="2">
    <source>
        <dbReference type="ARBA" id="ARBA00005745"/>
    </source>
</evidence>
<evidence type="ECO:0000256" key="9">
    <source>
        <dbReference type="RuleBase" id="RU003923"/>
    </source>
</evidence>
<dbReference type="InterPro" id="IPR042094">
    <property type="entry name" value="T2SS_GspF_sf"/>
</dbReference>
<keyword evidence="7 10" id="KW-1133">Transmembrane helix</keyword>
<dbReference type="PROSITE" id="PS00874">
    <property type="entry name" value="T2SP_F"/>
    <property type="match status" value="1"/>
</dbReference>
<reference evidence="12 13" key="1">
    <citation type="submission" date="2016-02" db="EMBL/GenBank/DDBJ databases">
        <title>Genome sequence of Clostridium colicanis DSM 13634.</title>
        <authorList>
            <person name="Poehlein A."/>
            <person name="Daniel R."/>
        </authorList>
    </citation>
    <scope>NUCLEOTIDE SEQUENCE [LARGE SCALE GENOMIC DNA]</scope>
    <source>
        <strain evidence="12 13">DSM 13634</strain>
    </source>
</reference>
<keyword evidence="6 9" id="KW-0812">Transmembrane</keyword>
<evidence type="ECO:0000256" key="1">
    <source>
        <dbReference type="ARBA" id="ARBA00004429"/>
    </source>
</evidence>
<keyword evidence="13" id="KW-1185">Reference proteome</keyword>
<keyword evidence="8 10" id="KW-0472">Membrane</keyword>
<dbReference type="FunFam" id="1.20.81.30:FF:000001">
    <property type="entry name" value="Type II secretion system protein F"/>
    <property type="match status" value="2"/>
</dbReference>
<name>A0A151AQW8_9CLOT</name>
<accession>A0A151AQW8</accession>
<comment type="subcellular location">
    <subcellularLocation>
        <location evidence="1">Cell inner membrane</location>
        <topology evidence="1">Multi-pass membrane protein</topology>
    </subcellularLocation>
    <subcellularLocation>
        <location evidence="9">Cell membrane</location>
        <topology evidence="9">Multi-pass membrane protein</topology>
    </subcellularLocation>
</comment>